<dbReference type="SUPFAM" id="SSF55486">
    <property type="entry name" value="Metalloproteases ('zincins'), catalytic domain"/>
    <property type="match status" value="1"/>
</dbReference>
<dbReference type="VEuPathDB" id="VectorBase:GMOY011694"/>
<keyword evidence="11 15" id="KW-1015">Disulfide bond</keyword>
<dbReference type="EnsemblMetazoa" id="GMOY011694-RA">
    <property type="protein sequence ID" value="GMOY011694-PA"/>
    <property type="gene ID" value="GMOY011694"/>
</dbReference>
<comment type="caution">
    <text evidence="16">Lacks conserved residue(s) required for the propagation of feature annotation.</text>
</comment>
<feature type="compositionally biased region" description="Low complexity" evidence="17">
    <location>
        <begin position="287"/>
        <end position="297"/>
    </location>
</feature>
<protein>
    <recommendedName>
        <fullName evidence="19">Peptidase M12B domain-containing protein</fullName>
    </recommendedName>
</protein>
<feature type="domain" description="Peptidase M12B" evidence="19">
    <location>
        <begin position="378"/>
        <end position="586"/>
    </location>
</feature>
<keyword evidence="5 14" id="KW-0479">Metal-binding</keyword>
<sequence>MELQAQVNLLICLLISAWQANGDERLFGLFSDELTSGQLIIPRKVTKYGELLTYNLTHHHTEHYQHNRKRRNLQERYHYQTEAEVHYQLDIDNDTLHLELLPHNYFMTPHLIVERHKRDLRIRKKPQKNTNCHYHGKIRGHHQSRVALSTCKGLVGHIKSKNNEYYIEPSKHHMSAHTISSGHPHVVFQRSSINKKKTYDNKLSNKNKRKELQQQQQQQQQQHILKQQQNPMKRAKKAFSNCGTKEPKRRMEARLVEWQPQGKVKIQGGRRIRRLRHSKQHHNQETQQQQQQQQQQQLYHRHFIQSEQQQQGQYKYQTTETDVKQQNYHAFDEKNVKSQRNPKSTEPTIALKHTEKQHQPRHQSHRPERMKRSISSPRHVETLIVADATMVAFHDDVETYLLTIMNMVSALYKDPSIGNAIEIVVVKIILLEDNDVHNDLNLTENAQQNLDMFCGWQNKLNTGNDLDPHHHDVAVLITRKNICGNNCMTLGLANVGGMCKPKQSCSVNEDNGIMLSHTIAHELGHNFGMFHDTAKIGCHPRVGSIVHIMTPTFGADTLQVCWSNCSRKFITHFLDQGLGECLDDAPTPLDKYIYPDQLPGLLYNAEEQCRLQYNVSDSEVQACSSMNEICSTLWCRVHGECVTNMRPTAPGTICGKRKWCQNGHCVPIEQLTPITGGWGNWSEWSECSRSCGGGVSIQQRECNSPMPANGGAFCIGERKRYKICNYETCPKEEPSFRGQQCEKYNNVSYQGALYKWLPFFDKNNPCKLYCSDEDDTIIANWGDTVRDGTPCTLGKNNMCIDGICKVRLEEKVGCDWIVDSDMQEDRCGICGGSGEHCKTVKGSFNETIKVNEGYVEVVVLPAKARHIVIKELDNSPHFVGIAQANSSRFYLNGDGLISMPGEFVIAGAESLYDREDEQETIQIPQAIQHSIAIYLIIRSDEPSTGIYYEFTLPALNASSSKEYLWRLSEWTACSVSCGGGLQYQEPTCYENDQVIPDSELCWAFAINARPERLNRKCSDITCPAHWWTGPWQFCPVSCRSENAPLPVRRRSVMCLDQNEILLDDDECNPSTRPADVEYCEQNLPDCHVAEKLHNWIGLELKTKKKT</sequence>
<feature type="disulfide bond" evidence="15">
    <location>
        <begin position="630"/>
        <end position="660"/>
    </location>
</feature>
<dbReference type="InterPro" id="IPR000884">
    <property type="entry name" value="TSP1_rpt"/>
</dbReference>
<dbReference type="PANTHER" id="PTHR13723:SF200">
    <property type="entry name" value="ADAM METALLOPEPTIDASE WITH THROMBOSPONDIN TYPE 1 MOTIF B, ISOFORM B"/>
    <property type="match status" value="1"/>
</dbReference>
<organism evidence="20 21">
    <name type="scientific">Glossina morsitans morsitans</name>
    <name type="common">Savannah tsetse fly</name>
    <dbReference type="NCBI Taxonomy" id="37546"/>
    <lineage>
        <taxon>Eukaryota</taxon>
        <taxon>Metazoa</taxon>
        <taxon>Ecdysozoa</taxon>
        <taxon>Arthropoda</taxon>
        <taxon>Hexapoda</taxon>
        <taxon>Insecta</taxon>
        <taxon>Pterygota</taxon>
        <taxon>Neoptera</taxon>
        <taxon>Endopterygota</taxon>
        <taxon>Diptera</taxon>
        <taxon>Brachycera</taxon>
        <taxon>Muscomorpha</taxon>
        <taxon>Hippoboscoidea</taxon>
        <taxon>Glossinidae</taxon>
        <taxon>Glossina</taxon>
    </lineage>
</organism>
<evidence type="ECO:0000313" key="21">
    <source>
        <dbReference type="Proteomes" id="UP000092444"/>
    </source>
</evidence>
<dbReference type="PROSITE" id="PS50215">
    <property type="entry name" value="ADAM_MEPRO"/>
    <property type="match status" value="1"/>
</dbReference>
<keyword evidence="8" id="KW-0378">Hydrolase</keyword>
<feature type="disulfide bond" evidence="15">
    <location>
        <begin position="654"/>
        <end position="665"/>
    </location>
</feature>
<feature type="binding site" evidence="14 16">
    <location>
        <position position="531"/>
    </location>
    <ligand>
        <name>Zn(2+)</name>
        <dbReference type="ChEBI" id="CHEBI:29105"/>
        <note>catalytic</note>
    </ligand>
</feature>
<dbReference type="GO" id="GO:0006508">
    <property type="term" value="P:proteolysis"/>
    <property type="evidence" value="ECO:0007669"/>
    <property type="project" value="UniProtKB-KW"/>
</dbReference>
<dbReference type="InterPro" id="IPR013273">
    <property type="entry name" value="ADAMTS/ADAMTS-like"/>
</dbReference>
<dbReference type="Gene3D" id="3.40.1620.60">
    <property type="match status" value="1"/>
</dbReference>
<evidence type="ECO:0000256" key="9">
    <source>
        <dbReference type="ARBA" id="ARBA00022833"/>
    </source>
</evidence>
<keyword evidence="7" id="KW-0677">Repeat</keyword>
<comment type="cofactor">
    <cofactor evidence="14">
        <name>Zn(2+)</name>
        <dbReference type="ChEBI" id="CHEBI:29105"/>
    </cofactor>
    <text evidence="14">Binds 1 zinc ion per subunit.</text>
</comment>
<accession>A0A1B0GEH0</accession>
<dbReference type="FunFam" id="3.40.390.10:FF:000001">
    <property type="entry name" value="A disintegrin and metalloproteinase with thrombospondin motifs 1"/>
    <property type="match status" value="1"/>
</dbReference>
<evidence type="ECO:0000256" key="2">
    <source>
        <dbReference type="ARBA" id="ARBA00022525"/>
    </source>
</evidence>
<evidence type="ECO:0000256" key="3">
    <source>
        <dbReference type="ARBA" id="ARBA00022530"/>
    </source>
</evidence>
<dbReference type="SMART" id="SM00209">
    <property type="entry name" value="TSP1"/>
    <property type="match status" value="3"/>
</dbReference>
<feature type="region of interest" description="Disordered" evidence="17">
    <location>
        <begin position="207"/>
        <end position="248"/>
    </location>
</feature>
<feature type="binding site" evidence="14">
    <location>
        <position position="472"/>
    </location>
    <ligand>
        <name>Ca(2+)</name>
        <dbReference type="ChEBI" id="CHEBI:29108"/>
        <label>1</label>
    </ligand>
</feature>
<dbReference type="Proteomes" id="UP000092444">
    <property type="component" value="Unassembled WGS sequence"/>
</dbReference>
<dbReference type="GO" id="GO:0030198">
    <property type="term" value="P:extracellular matrix organization"/>
    <property type="evidence" value="ECO:0007669"/>
    <property type="project" value="InterPro"/>
</dbReference>
<comment type="subcellular location">
    <subcellularLocation>
        <location evidence="1">Secreted</location>
        <location evidence="1">Extracellular space</location>
        <location evidence="1">Extracellular matrix</location>
    </subcellularLocation>
</comment>
<evidence type="ECO:0000256" key="8">
    <source>
        <dbReference type="ARBA" id="ARBA00022801"/>
    </source>
</evidence>
<dbReference type="PRINTS" id="PR01857">
    <property type="entry name" value="ADAMTSFAMILY"/>
</dbReference>
<feature type="chain" id="PRO_5008408177" description="Peptidase M12B domain-containing protein" evidence="18">
    <location>
        <begin position="23"/>
        <end position="1106"/>
    </location>
</feature>
<dbReference type="PhylomeDB" id="A0A1B0GEH0"/>
<dbReference type="Pfam" id="PF17771">
    <property type="entry name" value="ADAMTS_CR_2"/>
    <property type="match status" value="1"/>
</dbReference>
<dbReference type="Pfam" id="PF01421">
    <property type="entry name" value="Reprolysin"/>
    <property type="match status" value="1"/>
</dbReference>
<evidence type="ECO:0000256" key="18">
    <source>
        <dbReference type="SAM" id="SignalP"/>
    </source>
</evidence>
<keyword evidence="10" id="KW-0482">Metalloprotease</keyword>
<feature type="disulfide bond" evidence="15">
    <location>
        <begin position="454"/>
        <end position="505"/>
    </location>
</feature>
<feature type="binding site" evidence="14">
    <location>
        <position position="584"/>
    </location>
    <ligand>
        <name>Ca(2+)</name>
        <dbReference type="ChEBI" id="CHEBI:29108"/>
        <label>1</label>
    </ligand>
</feature>
<evidence type="ECO:0000259" key="19">
    <source>
        <dbReference type="PROSITE" id="PS50215"/>
    </source>
</evidence>
<feature type="disulfide bond" evidence="15">
    <location>
        <begin position="623"/>
        <end position="641"/>
    </location>
</feature>
<evidence type="ECO:0000256" key="11">
    <source>
        <dbReference type="ARBA" id="ARBA00023157"/>
    </source>
</evidence>
<evidence type="ECO:0000256" key="16">
    <source>
        <dbReference type="PROSITE-ProRule" id="PRU00276"/>
    </source>
</evidence>
<dbReference type="InterPro" id="IPR001590">
    <property type="entry name" value="Peptidase_M12B"/>
</dbReference>
<evidence type="ECO:0000256" key="17">
    <source>
        <dbReference type="SAM" id="MobiDB-lite"/>
    </source>
</evidence>
<feature type="region of interest" description="Disordered" evidence="17">
    <location>
        <begin position="277"/>
        <end position="299"/>
    </location>
</feature>
<evidence type="ECO:0000256" key="15">
    <source>
        <dbReference type="PIRSR" id="PIRSR613273-3"/>
    </source>
</evidence>
<dbReference type="PANTHER" id="PTHR13723">
    <property type="entry name" value="ADAMTS A DISINTEGRIN AND METALLOPROTEASE WITH THROMBOSPONDIN MOTIFS PROTEASE"/>
    <property type="match status" value="1"/>
</dbReference>
<dbReference type="Gene3D" id="2.60.120.830">
    <property type="match status" value="1"/>
</dbReference>
<dbReference type="PROSITE" id="PS50092">
    <property type="entry name" value="TSP1"/>
    <property type="match status" value="2"/>
</dbReference>
<feature type="binding site" evidence="14">
    <location>
        <position position="465"/>
    </location>
    <ligand>
        <name>Ca(2+)</name>
        <dbReference type="ChEBI" id="CHEBI:29108"/>
        <label>2</label>
    </ligand>
</feature>
<feature type="disulfide bond" evidence="15">
    <location>
        <begin position="538"/>
        <end position="565"/>
    </location>
</feature>
<dbReference type="Pfam" id="PF00090">
    <property type="entry name" value="TSP_1"/>
    <property type="match status" value="1"/>
</dbReference>
<dbReference type="InterPro" id="IPR050439">
    <property type="entry name" value="ADAMTS_ADAMTS-like"/>
</dbReference>
<dbReference type="InterPro" id="IPR024079">
    <property type="entry name" value="MetalloPept_cat_dom_sf"/>
</dbReference>
<keyword evidence="6 18" id="KW-0732">Signal</keyword>
<evidence type="ECO:0000256" key="12">
    <source>
        <dbReference type="ARBA" id="ARBA00023180"/>
    </source>
</evidence>
<dbReference type="InterPro" id="IPR010294">
    <property type="entry name" value="ADAMTS_spacer1"/>
</dbReference>
<dbReference type="AlphaFoldDB" id="A0A1B0GEH0"/>
<dbReference type="FunFam" id="2.20.100.10:FF:000006">
    <property type="entry name" value="A disintegrin and metalloproteinase with thrombospondin motifs 1"/>
    <property type="match status" value="1"/>
</dbReference>
<feature type="binding site" evidence="14">
    <location>
        <position position="581"/>
    </location>
    <ligand>
        <name>Ca(2+)</name>
        <dbReference type="ChEBI" id="CHEBI:29108"/>
        <label>1</label>
    </ligand>
</feature>
<keyword evidence="12" id="KW-0325">Glycoprotein</keyword>
<dbReference type="EMBL" id="CCAG010012257">
    <property type="status" value="NOT_ANNOTATED_CDS"/>
    <property type="molecule type" value="Genomic_DNA"/>
</dbReference>
<dbReference type="Pfam" id="PF05986">
    <property type="entry name" value="ADAMTS_spacer1"/>
    <property type="match status" value="1"/>
</dbReference>
<dbReference type="Pfam" id="PF01562">
    <property type="entry name" value="Pep_M12B_propep"/>
    <property type="match status" value="1"/>
</dbReference>
<proteinExistence type="predicted"/>
<feature type="compositionally biased region" description="Polar residues" evidence="17">
    <location>
        <begin position="338"/>
        <end position="347"/>
    </location>
</feature>
<evidence type="ECO:0000256" key="10">
    <source>
        <dbReference type="ARBA" id="ARBA00023049"/>
    </source>
</evidence>
<evidence type="ECO:0000256" key="6">
    <source>
        <dbReference type="ARBA" id="ARBA00022729"/>
    </source>
</evidence>
<dbReference type="CDD" id="cd04273">
    <property type="entry name" value="ZnMc_ADAMTS_like"/>
    <property type="match status" value="1"/>
</dbReference>
<keyword evidence="21" id="KW-1185">Reference proteome</keyword>
<dbReference type="InterPro" id="IPR041645">
    <property type="entry name" value="ADAMTS_CR_2"/>
</dbReference>
<feature type="disulfide bond" evidence="15">
    <location>
        <begin position="483"/>
        <end position="487"/>
    </location>
</feature>
<keyword evidence="2" id="KW-0964">Secreted</keyword>
<feature type="binding site" evidence="14 16">
    <location>
        <position position="525"/>
    </location>
    <ligand>
        <name>Zn(2+)</name>
        <dbReference type="ChEBI" id="CHEBI:29105"/>
        <note>catalytic</note>
    </ligand>
</feature>
<name>A0A1B0GEH0_GLOMM</name>
<feature type="region of interest" description="Disordered" evidence="17">
    <location>
        <begin position="331"/>
        <end position="375"/>
    </location>
</feature>
<dbReference type="InterPro" id="IPR036383">
    <property type="entry name" value="TSP1_rpt_sf"/>
</dbReference>
<feature type="binding site" evidence="14">
    <location>
        <position position="381"/>
    </location>
    <ligand>
        <name>Ca(2+)</name>
        <dbReference type="ChEBI" id="CHEBI:29108"/>
        <label>1</label>
    </ligand>
</feature>
<feature type="binding site" evidence="14">
    <location>
        <position position="465"/>
    </location>
    <ligand>
        <name>Ca(2+)</name>
        <dbReference type="ChEBI" id="CHEBI:29108"/>
        <label>1</label>
    </ligand>
</feature>
<keyword evidence="14" id="KW-0106">Calcium</keyword>
<feature type="signal peptide" evidence="18">
    <location>
        <begin position="1"/>
        <end position="22"/>
    </location>
</feature>
<feature type="disulfide bond" evidence="15">
    <location>
        <begin position="609"/>
        <end position="635"/>
    </location>
</feature>
<feature type="binding site" evidence="14">
    <location>
        <position position="381"/>
    </location>
    <ligand>
        <name>Ca(2+)</name>
        <dbReference type="ChEBI" id="CHEBI:29108"/>
        <label>2</label>
    </ligand>
</feature>
<dbReference type="InterPro" id="IPR002870">
    <property type="entry name" value="Peptidase_M12B_N"/>
</dbReference>
<evidence type="ECO:0000256" key="5">
    <source>
        <dbReference type="ARBA" id="ARBA00022723"/>
    </source>
</evidence>
<feature type="disulfide bond" evidence="15">
    <location>
        <begin position="691"/>
        <end position="729"/>
    </location>
</feature>
<keyword evidence="9 14" id="KW-0862">Zinc</keyword>
<dbReference type="GO" id="GO:0031012">
    <property type="term" value="C:extracellular matrix"/>
    <property type="evidence" value="ECO:0007669"/>
    <property type="project" value="TreeGrafter"/>
</dbReference>
<evidence type="ECO:0000256" key="4">
    <source>
        <dbReference type="ARBA" id="ARBA00022670"/>
    </source>
</evidence>
<keyword evidence="4" id="KW-0645">Protease</keyword>
<dbReference type="Gene3D" id="2.20.100.10">
    <property type="entry name" value="Thrombospondin type-1 (TSP1) repeat"/>
    <property type="match status" value="2"/>
</dbReference>
<evidence type="ECO:0000256" key="1">
    <source>
        <dbReference type="ARBA" id="ARBA00004498"/>
    </source>
</evidence>
<evidence type="ECO:0000256" key="7">
    <source>
        <dbReference type="ARBA" id="ARBA00022737"/>
    </source>
</evidence>
<reference evidence="20" key="1">
    <citation type="submission" date="2020-05" db="UniProtKB">
        <authorList>
            <consortium name="EnsemblMetazoa"/>
        </authorList>
    </citation>
    <scope>IDENTIFICATION</scope>
    <source>
        <strain evidence="20">Yale</strain>
    </source>
</reference>
<dbReference type="STRING" id="37546.A0A1B0GEH0"/>
<feature type="disulfide bond" evidence="15">
    <location>
        <begin position="687"/>
        <end position="724"/>
    </location>
</feature>
<feature type="disulfide bond" evidence="15">
    <location>
        <begin position="499"/>
        <end position="581"/>
    </location>
</feature>
<keyword evidence="3" id="KW-0272">Extracellular matrix</keyword>
<dbReference type="SUPFAM" id="SSF82895">
    <property type="entry name" value="TSP-1 type 1 repeat"/>
    <property type="match status" value="3"/>
</dbReference>
<evidence type="ECO:0000256" key="14">
    <source>
        <dbReference type="PIRSR" id="PIRSR613273-2"/>
    </source>
</evidence>
<feature type="binding site" evidence="14 16">
    <location>
        <position position="521"/>
    </location>
    <ligand>
        <name>Zn(2+)</name>
        <dbReference type="ChEBI" id="CHEBI:29105"/>
        <note>catalytic</note>
    </ligand>
</feature>
<feature type="disulfide bond" evidence="15">
    <location>
        <begin position="702"/>
        <end position="714"/>
    </location>
</feature>
<evidence type="ECO:0000256" key="13">
    <source>
        <dbReference type="PIRSR" id="PIRSR613273-1"/>
    </source>
</evidence>
<dbReference type="GO" id="GO:0004222">
    <property type="term" value="F:metalloendopeptidase activity"/>
    <property type="evidence" value="ECO:0007669"/>
    <property type="project" value="InterPro"/>
</dbReference>
<evidence type="ECO:0000313" key="20">
    <source>
        <dbReference type="EnsemblMetazoa" id="GMOY011694-PA"/>
    </source>
</evidence>
<dbReference type="Gene3D" id="3.40.390.10">
    <property type="entry name" value="Collagenase (Catalytic Domain)"/>
    <property type="match status" value="1"/>
</dbReference>
<dbReference type="GO" id="GO:0046872">
    <property type="term" value="F:metal ion binding"/>
    <property type="evidence" value="ECO:0007669"/>
    <property type="project" value="UniProtKB-KW"/>
</dbReference>
<feature type="binding site" evidence="14">
    <location>
        <position position="584"/>
    </location>
    <ligand>
        <name>Ca(2+)</name>
        <dbReference type="ChEBI" id="CHEBI:29108"/>
        <label>2</label>
    </ligand>
</feature>
<feature type="compositionally biased region" description="Low complexity" evidence="17">
    <location>
        <begin position="213"/>
        <end position="229"/>
    </location>
</feature>
<feature type="active site" evidence="13 16">
    <location>
        <position position="522"/>
    </location>
</feature>
<dbReference type="Pfam" id="PF19030">
    <property type="entry name" value="TSP1_ADAMTS"/>
    <property type="match status" value="1"/>
</dbReference>